<proteinExistence type="predicted"/>
<organism evidence="2 3">
    <name type="scientific">Microbacterium salsuginis</name>
    <dbReference type="NCBI Taxonomy" id="2722803"/>
    <lineage>
        <taxon>Bacteria</taxon>
        <taxon>Bacillati</taxon>
        <taxon>Actinomycetota</taxon>
        <taxon>Actinomycetes</taxon>
        <taxon>Micrococcales</taxon>
        <taxon>Microbacteriaceae</taxon>
        <taxon>Microbacterium</taxon>
    </lineage>
</organism>
<dbReference type="RefSeq" id="WP_168913061.1">
    <property type="nucleotide sequence ID" value="NZ_JABACI010000004.1"/>
</dbReference>
<keyword evidence="3" id="KW-1185">Reference proteome</keyword>
<dbReference type="Proteomes" id="UP001429745">
    <property type="component" value="Unassembled WGS sequence"/>
</dbReference>
<evidence type="ECO:0000256" key="1">
    <source>
        <dbReference type="SAM" id="MobiDB-lite"/>
    </source>
</evidence>
<dbReference type="EMBL" id="JABACI010000004">
    <property type="protein sequence ID" value="NLP84555.1"/>
    <property type="molecule type" value="Genomic_DNA"/>
</dbReference>
<name>A0ABX1KEK4_9MICO</name>
<gene>
    <name evidence="2" type="ORF">HF576_11915</name>
</gene>
<reference evidence="2 3" key="1">
    <citation type="submission" date="2020-04" db="EMBL/GenBank/DDBJ databases">
        <title>CFH 90308 Microbacterium sp.</title>
        <authorList>
            <person name="Nie G."/>
            <person name="Ming H."/>
            <person name="Xia T."/>
        </authorList>
    </citation>
    <scope>NUCLEOTIDE SEQUENCE [LARGE SCALE GENOMIC DNA]</scope>
    <source>
        <strain evidence="2 3">CFH 90308</strain>
    </source>
</reference>
<evidence type="ECO:0000313" key="2">
    <source>
        <dbReference type="EMBL" id="NLP84555.1"/>
    </source>
</evidence>
<sequence length="61" mass="6098">MSVDDRDIRPGSELDLAIERALEGANLRAGGSEGSSAAVSLEDREPSAVEAGGAIGAIDGD</sequence>
<accession>A0ABX1KEK4</accession>
<protein>
    <submittedName>
        <fullName evidence="2">Uncharacterized protein</fullName>
    </submittedName>
</protein>
<evidence type="ECO:0000313" key="3">
    <source>
        <dbReference type="Proteomes" id="UP001429745"/>
    </source>
</evidence>
<comment type="caution">
    <text evidence="2">The sequence shown here is derived from an EMBL/GenBank/DDBJ whole genome shotgun (WGS) entry which is preliminary data.</text>
</comment>
<feature type="region of interest" description="Disordered" evidence="1">
    <location>
        <begin position="28"/>
        <end position="61"/>
    </location>
</feature>